<dbReference type="Ensembl" id="ENSCWAT00000012172.1">
    <property type="protein sequence ID" value="ENSCWAP00000011178.1"/>
    <property type="gene ID" value="ENSCWAG00000008751.1"/>
</dbReference>
<evidence type="ECO:0000313" key="11">
    <source>
        <dbReference type="Proteomes" id="UP000694540"/>
    </source>
</evidence>
<reference evidence="10" key="1">
    <citation type="submission" date="2025-08" db="UniProtKB">
        <authorList>
            <consortium name="Ensembl"/>
        </authorList>
    </citation>
    <scope>IDENTIFICATION</scope>
</reference>
<dbReference type="Pfam" id="PF00797">
    <property type="entry name" value="Acetyltransf_2"/>
    <property type="match status" value="1"/>
</dbReference>
<comment type="function">
    <text evidence="5">Participates in the detoxification of a plethora of hydrazine and arylamine drugs.</text>
</comment>
<dbReference type="PRINTS" id="PR01543">
    <property type="entry name" value="ANATRNSFRASE"/>
</dbReference>
<comment type="similarity">
    <text evidence="1 9">Belongs to the arylamine N-acetyltransferase family.</text>
</comment>
<dbReference type="EC" id="2.3.1.5" evidence="2"/>
<evidence type="ECO:0000256" key="9">
    <source>
        <dbReference type="RuleBase" id="RU003452"/>
    </source>
</evidence>
<keyword evidence="4 9" id="KW-0012">Acyltransferase</keyword>
<reference evidence="10" key="2">
    <citation type="submission" date="2025-09" db="UniProtKB">
        <authorList>
            <consortium name="Ensembl"/>
        </authorList>
    </citation>
    <scope>IDENTIFICATION</scope>
</reference>
<evidence type="ECO:0000256" key="4">
    <source>
        <dbReference type="ARBA" id="ARBA00023315"/>
    </source>
</evidence>
<dbReference type="InterPro" id="IPR038765">
    <property type="entry name" value="Papain-like_cys_pep_sf"/>
</dbReference>
<evidence type="ECO:0000256" key="5">
    <source>
        <dbReference type="ARBA" id="ARBA00059520"/>
    </source>
</evidence>
<dbReference type="Gene3D" id="3.30.2140.20">
    <property type="match status" value="1"/>
</dbReference>
<dbReference type="GeneTree" id="ENSGT00390000012054"/>
<dbReference type="GO" id="GO:0004060">
    <property type="term" value="F:arylamine N-acetyltransferase activity"/>
    <property type="evidence" value="ECO:0007669"/>
    <property type="project" value="UniProtKB-EC"/>
</dbReference>
<keyword evidence="11" id="KW-1185">Reference proteome</keyword>
<protein>
    <recommendedName>
        <fullName evidence="6">Arylamine N-acetyltransferase 1</fullName>
        <ecNumber evidence="2">2.3.1.5</ecNumber>
    </recommendedName>
    <alternativeName>
        <fullName evidence="7">Arylamide acetylase 1</fullName>
    </alternativeName>
    <alternativeName>
        <fullName evidence="8">N-acetyltransferase type 1</fullName>
    </alternativeName>
</protein>
<dbReference type="InterPro" id="IPR001447">
    <property type="entry name" value="Arylamine_N-AcTrfase"/>
</dbReference>
<dbReference type="SUPFAM" id="SSF54001">
    <property type="entry name" value="Cysteine proteinases"/>
    <property type="match status" value="1"/>
</dbReference>
<dbReference type="InterPro" id="IPR053710">
    <property type="entry name" value="Arylamine_NAT_domain_sf"/>
</dbReference>
<dbReference type="PANTHER" id="PTHR11786:SF8">
    <property type="entry name" value="ARYLAMINE N-ACETYLTRANSFERASE 1"/>
    <property type="match status" value="1"/>
</dbReference>
<sequence>MSLGIQHFFGSFQSILWVVTQELVAIFMNIEAYFERIGYKNWKNKLDLEMLTDILQHQIRAIPFENFNIHCGETTEFSLEATFDQLVRRKRGGWCLQINHLLYWALSTVGFKTTLLGGSIYINSTKKYSNNMIHPLLKVTIDDHNYIVDAGYPGSYQMWQPLELISGKDQPQVPCIFRLTEEKGIWYQDQIRREGYIPNEEFLNSDLLEKNKYRKVLSFTLEPRSIKDFESVNTYIHVSPKSLFKENSFCSLQTPEGVYFLVGWVLTYRRYNYKENMDLVEFKTLKEEEIEENLKNTFNISLDKKFVPKYSDLIFTV</sequence>
<proteinExistence type="inferred from homology"/>
<evidence type="ECO:0000256" key="8">
    <source>
        <dbReference type="ARBA" id="ARBA00083556"/>
    </source>
</evidence>
<dbReference type="Proteomes" id="UP000694540">
    <property type="component" value="Unplaced"/>
</dbReference>
<evidence type="ECO:0000256" key="6">
    <source>
        <dbReference type="ARBA" id="ARBA00069007"/>
    </source>
</evidence>
<evidence type="ECO:0000313" key="10">
    <source>
        <dbReference type="Ensembl" id="ENSCWAP00000011178.1"/>
    </source>
</evidence>
<evidence type="ECO:0000256" key="1">
    <source>
        <dbReference type="ARBA" id="ARBA00006547"/>
    </source>
</evidence>
<dbReference type="FunFam" id="3.30.2140.20:FF:000001">
    <property type="entry name" value="Arylamine N-acetyltransferase 1"/>
    <property type="match status" value="1"/>
</dbReference>
<dbReference type="PANTHER" id="PTHR11786">
    <property type="entry name" value="N-HYDROXYARYLAMINE O-ACETYLTRANSFERASE"/>
    <property type="match status" value="1"/>
</dbReference>
<evidence type="ECO:0000256" key="7">
    <source>
        <dbReference type="ARBA" id="ARBA00076260"/>
    </source>
</evidence>
<organism evidence="10 11">
    <name type="scientific">Catagonus wagneri</name>
    <name type="common">Chacoan peccary</name>
    <dbReference type="NCBI Taxonomy" id="51154"/>
    <lineage>
        <taxon>Eukaryota</taxon>
        <taxon>Metazoa</taxon>
        <taxon>Chordata</taxon>
        <taxon>Craniata</taxon>
        <taxon>Vertebrata</taxon>
        <taxon>Euteleostomi</taxon>
        <taxon>Mammalia</taxon>
        <taxon>Eutheria</taxon>
        <taxon>Laurasiatheria</taxon>
        <taxon>Artiodactyla</taxon>
        <taxon>Suina</taxon>
        <taxon>Tayassuidae</taxon>
        <taxon>Catagonus</taxon>
    </lineage>
</organism>
<name>A0A8C3W5F6_9CETA</name>
<dbReference type="AlphaFoldDB" id="A0A8C3W5F6"/>
<evidence type="ECO:0000256" key="2">
    <source>
        <dbReference type="ARBA" id="ARBA00012701"/>
    </source>
</evidence>
<keyword evidence="3 9" id="KW-0808">Transferase</keyword>
<evidence type="ECO:0000256" key="3">
    <source>
        <dbReference type="ARBA" id="ARBA00022679"/>
    </source>
</evidence>
<accession>A0A8C3W5F6</accession>